<dbReference type="GO" id="GO:0019354">
    <property type="term" value="P:siroheme biosynthetic process"/>
    <property type="evidence" value="ECO:0007669"/>
    <property type="project" value="UniProtKB-UniPathway"/>
</dbReference>
<evidence type="ECO:0000256" key="5">
    <source>
        <dbReference type="ARBA" id="ARBA00023244"/>
    </source>
</evidence>
<keyword evidence="4" id="KW-0520">NAD</keyword>
<dbReference type="InterPro" id="IPR037115">
    <property type="entry name" value="Sirohaem_synt_dimer_dom_sf"/>
</dbReference>
<comment type="pathway">
    <text evidence="1">Porphyrin-containing compound metabolism; siroheme biosynthesis; sirohydrochlorin from precorrin-2: step 1/1.</text>
</comment>
<accession>A0A109D9S8</accession>
<feature type="domain" description="Sirohaem synthase dimerisation" evidence="7">
    <location>
        <begin position="151"/>
        <end position="198"/>
    </location>
</feature>
<dbReference type="AlphaFoldDB" id="A0A109D9S8"/>
<gene>
    <name evidence="9" type="ORF">APQ14_04885</name>
</gene>
<dbReference type="InterPro" id="IPR006367">
    <property type="entry name" value="Sirohaem_synthase_N"/>
</dbReference>
<dbReference type="GeneID" id="300178290"/>
<evidence type="ECO:0000259" key="7">
    <source>
        <dbReference type="Pfam" id="PF10414"/>
    </source>
</evidence>
<evidence type="ECO:0000259" key="8">
    <source>
        <dbReference type="Pfam" id="PF14824"/>
    </source>
</evidence>
<dbReference type="NCBIfam" id="TIGR01470">
    <property type="entry name" value="cysG_Nterm"/>
    <property type="match status" value="1"/>
</dbReference>
<dbReference type="Gene3D" id="3.30.160.110">
    <property type="entry name" value="Siroheme synthase, domain 2"/>
    <property type="match status" value="1"/>
</dbReference>
<keyword evidence="5" id="KW-0627">Porphyrin biosynthesis</keyword>
<dbReference type="InterPro" id="IPR028281">
    <property type="entry name" value="Sirohaem_synthase_central"/>
</dbReference>
<comment type="catalytic activity">
    <reaction evidence="6">
        <text>precorrin-2 + NAD(+) = sirohydrochlorin + NADH + 2 H(+)</text>
        <dbReference type="Rhea" id="RHEA:15613"/>
        <dbReference type="ChEBI" id="CHEBI:15378"/>
        <dbReference type="ChEBI" id="CHEBI:57540"/>
        <dbReference type="ChEBI" id="CHEBI:57945"/>
        <dbReference type="ChEBI" id="CHEBI:58351"/>
        <dbReference type="ChEBI" id="CHEBI:58827"/>
        <dbReference type="EC" id="1.3.1.76"/>
    </reaction>
</comment>
<protein>
    <recommendedName>
        <fullName evidence="2">precorrin-2 dehydrogenase</fullName>
        <ecNumber evidence="2">1.3.1.76</ecNumber>
    </recommendedName>
</protein>
<dbReference type="Pfam" id="PF14824">
    <property type="entry name" value="Sirohm_synth_M"/>
    <property type="match status" value="1"/>
</dbReference>
<dbReference type="InterPro" id="IPR028161">
    <property type="entry name" value="Met8-like"/>
</dbReference>
<evidence type="ECO:0000256" key="2">
    <source>
        <dbReference type="ARBA" id="ARBA00012400"/>
    </source>
</evidence>
<dbReference type="UniPathway" id="UPA00262">
    <property type="reaction ID" value="UER00222"/>
</dbReference>
<proteinExistence type="predicted"/>
<dbReference type="InterPro" id="IPR019478">
    <property type="entry name" value="Sirohaem_synthase_dimer_dom"/>
</dbReference>
<dbReference type="PANTHER" id="PTHR35330:SF1">
    <property type="entry name" value="SIROHEME BIOSYNTHESIS PROTEIN MET8"/>
    <property type="match status" value="1"/>
</dbReference>
<organism evidence="9 10">
    <name type="scientific">Vibrio toranzoniae</name>
    <dbReference type="NCBI Taxonomy" id="1194427"/>
    <lineage>
        <taxon>Bacteria</taxon>
        <taxon>Pseudomonadati</taxon>
        <taxon>Pseudomonadota</taxon>
        <taxon>Gammaproteobacteria</taxon>
        <taxon>Vibrionales</taxon>
        <taxon>Vibrionaceae</taxon>
        <taxon>Vibrio</taxon>
    </lineage>
</organism>
<dbReference type="Pfam" id="PF10414">
    <property type="entry name" value="CysG_dimeriser"/>
    <property type="match status" value="1"/>
</dbReference>
<dbReference type="SUPFAM" id="SSF51735">
    <property type="entry name" value="NAD(P)-binding Rossmann-fold domains"/>
    <property type="match status" value="1"/>
</dbReference>
<dbReference type="SUPFAM" id="SSF75615">
    <property type="entry name" value="Siroheme synthase middle domains-like"/>
    <property type="match status" value="1"/>
</dbReference>
<feature type="domain" description="Siroheme synthase central" evidence="8">
    <location>
        <begin position="120"/>
        <end position="145"/>
    </location>
</feature>
<dbReference type="InterPro" id="IPR036291">
    <property type="entry name" value="NAD(P)-bd_dom_sf"/>
</dbReference>
<dbReference type="GO" id="GO:0043115">
    <property type="term" value="F:precorrin-2 dehydrogenase activity"/>
    <property type="evidence" value="ECO:0007669"/>
    <property type="project" value="UniProtKB-EC"/>
</dbReference>
<dbReference type="EC" id="1.3.1.76" evidence="2"/>
<dbReference type="Pfam" id="PF13241">
    <property type="entry name" value="NAD_binding_7"/>
    <property type="match status" value="1"/>
</dbReference>
<name>A0A109D9S8_9VIBR</name>
<dbReference type="PANTHER" id="PTHR35330">
    <property type="entry name" value="SIROHEME BIOSYNTHESIS PROTEIN MET8"/>
    <property type="match status" value="1"/>
</dbReference>
<evidence type="ECO:0000313" key="10">
    <source>
        <dbReference type="Proteomes" id="UP000057389"/>
    </source>
</evidence>
<reference evidence="9 10" key="1">
    <citation type="submission" date="2015-11" db="EMBL/GenBank/DDBJ databases">
        <title>Draft WGS of Vibrio toranzoniae.</title>
        <authorList>
            <person name="Lasa A."/>
            <person name="Romalde J.L."/>
        </authorList>
    </citation>
    <scope>NUCLEOTIDE SEQUENCE [LARGE SCALE GENOMIC DNA]</scope>
    <source>
        <strain evidence="9 10">Vb 10.8</strain>
    </source>
</reference>
<sequence length="313" mass="35158">MRYFPMFLDVENKPILVVGGGEVACRKVDSLLRAGANVTLVSPKVAPYLKQLVDESKLHWVQNFYSSHILSKDYLQVWATTDNPSLNHQVYNDAKKLGVLVNVVDDLPYCDFITPSMVNRGRVQIAISSGGASPVLVRNIREKLETVLPQNIGLIADFGASKRNSIKESLPTVDDRRKFWERFLSSSLIEQVADRDQLESYYQQALAEGIDSEGQVTWVEFGQDVELLPMKALRLMQEAELVLSSSDCPFEFIDLCRRDAEREGYVNSGELSTKLEKARVDRLRVCVFIPPASVEFNLLVGKDLKLSSAKILS</sequence>
<keyword evidence="10" id="KW-1185">Reference proteome</keyword>
<dbReference type="EMBL" id="LMXU01000012">
    <property type="protein sequence ID" value="KWU01510.1"/>
    <property type="molecule type" value="Genomic_DNA"/>
</dbReference>
<evidence type="ECO:0000313" key="9">
    <source>
        <dbReference type="EMBL" id="KWU01510.1"/>
    </source>
</evidence>
<dbReference type="Proteomes" id="UP000057389">
    <property type="component" value="Unassembled WGS sequence"/>
</dbReference>
<evidence type="ECO:0000256" key="1">
    <source>
        <dbReference type="ARBA" id="ARBA00005010"/>
    </source>
</evidence>
<dbReference type="OrthoDB" id="9815856at2"/>
<dbReference type="Gene3D" id="1.10.8.210">
    <property type="entry name" value="Sirohaem synthase, dimerisation domain"/>
    <property type="match status" value="1"/>
</dbReference>
<comment type="caution">
    <text evidence="9">The sequence shown here is derived from an EMBL/GenBank/DDBJ whole genome shotgun (WGS) entry which is preliminary data.</text>
</comment>
<dbReference type="Gene3D" id="3.40.50.720">
    <property type="entry name" value="NAD(P)-binding Rossmann-like Domain"/>
    <property type="match status" value="1"/>
</dbReference>
<dbReference type="RefSeq" id="WP_060467630.1">
    <property type="nucleotide sequence ID" value="NZ_AP025514.1"/>
</dbReference>
<evidence type="ECO:0000256" key="6">
    <source>
        <dbReference type="ARBA" id="ARBA00047561"/>
    </source>
</evidence>
<evidence type="ECO:0000256" key="4">
    <source>
        <dbReference type="ARBA" id="ARBA00023027"/>
    </source>
</evidence>
<evidence type="ECO:0000256" key="3">
    <source>
        <dbReference type="ARBA" id="ARBA00023002"/>
    </source>
</evidence>
<dbReference type="GO" id="GO:0004325">
    <property type="term" value="F:ferrochelatase activity"/>
    <property type="evidence" value="ECO:0007669"/>
    <property type="project" value="InterPro"/>
</dbReference>
<keyword evidence="3" id="KW-0560">Oxidoreductase</keyword>